<feature type="region of interest" description="Disordered" evidence="1">
    <location>
        <begin position="445"/>
        <end position="465"/>
    </location>
</feature>
<dbReference type="AlphaFoldDB" id="A0A3Q3R3T9"/>
<evidence type="ECO:0000256" key="1">
    <source>
        <dbReference type="SAM" id="MobiDB-lite"/>
    </source>
</evidence>
<evidence type="ECO:0000313" key="3">
    <source>
        <dbReference type="Proteomes" id="UP000261600"/>
    </source>
</evidence>
<protein>
    <recommendedName>
        <fullName evidence="4">Meiosis 1 associated protein</fullName>
    </recommendedName>
</protein>
<feature type="compositionally biased region" description="Polar residues" evidence="1">
    <location>
        <begin position="445"/>
        <end position="454"/>
    </location>
</feature>
<dbReference type="Proteomes" id="UP000261600">
    <property type="component" value="Unplaced"/>
</dbReference>
<name>A0A3Q3R3T9_MONAL</name>
<evidence type="ECO:0000313" key="2">
    <source>
        <dbReference type="Ensembl" id="ENSMALP00000026006.1"/>
    </source>
</evidence>
<dbReference type="Ensembl" id="ENSMALT00000026485.1">
    <property type="protein sequence ID" value="ENSMALP00000026006.1"/>
    <property type="gene ID" value="ENSMALG00000018036.1"/>
</dbReference>
<accession>A0A3Q3R3T9</accession>
<dbReference type="GO" id="GO:0007127">
    <property type="term" value="P:meiosis I"/>
    <property type="evidence" value="ECO:0007669"/>
    <property type="project" value="InterPro"/>
</dbReference>
<sequence>MSLDNRKRPAGSSNSGNLVFWSSSFQRQPARVLIVEALPPWWSETCPVLCDALDNFLSLACSLDGPCRIPLLSPFVFYPFLLHSCVEELRSIPGEGCIRGAARGGELLQQAVLDSLQQFKQYIRHTSPRNQFSNNTSVEVTVITSQPGRGIVRHLEMGLKDADLVSLKRLLVVQIYSAGEWGQDTPSPEATHTKTDEGLMLGTEIDLQQVENTVFAMETVLKMWLQEQGGDREHLHLLLPSPLDSPIPGWVLYSFTHTHTHISYSLFVLENWVLHADGVCESVLYGLPLVIRPTTCWQLDWDEMESNHNLFHALCHTLRSRDLFLLLQVEPIQRPTAGGVCSHYVLQPSQSLSLLLKPVSSRELLLPCSLPVSTQDPSPDAMQILQVRSPYCAQRKSGRQVGTNSKVRATVAPLPSSSTSFSAMRPPPAKATRLALTILSNSRGSRALAPSQQEVGDDDDSMVIQ</sequence>
<dbReference type="PANTHER" id="PTHR28642:SF1">
    <property type="entry name" value="MEIOSIS 1 ARREST PROTEIN"/>
    <property type="match status" value="1"/>
</dbReference>
<dbReference type="PANTHER" id="PTHR28642">
    <property type="entry name" value="MEIOSIS 1 ARREST PROTEIN"/>
    <property type="match status" value="1"/>
</dbReference>
<dbReference type="GO" id="GO:0007283">
    <property type="term" value="P:spermatogenesis"/>
    <property type="evidence" value="ECO:0007669"/>
    <property type="project" value="InterPro"/>
</dbReference>
<dbReference type="GO" id="GO:0051308">
    <property type="term" value="P:male meiosis chromosome separation"/>
    <property type="evidence" value="ECO:0007669"/>
    <property type="project" value="TreeGrafter"/>
</dbReference>
<reference evidence="2" key="1">
    <citation type="submission" date="2025-08" db="UniProtKB">
        <authorList>
            <consortium name="Ensembl"/>
        </authorList>
    </citation>
    <scope>IDENTIFICATION</scope>
</reference>
<keyword evidence="3" id="KW-1185">Reference proteome</keyword>
<dbReference type="InterPro" id="IPR033587">
    <property type="entry name" value="M1AP"/>
</dbReference>
<evidence type="ECO:0008006" key="4">
    <source>
        <dbReference type="Google" id="ProtNLM"/>
    </source>
</evidence>
<proteinExistence type="predicted"/>
<feature type="compositionally biased region" description="Acidic residues" evidence="1">
    <location>
        <begin position="455"/>
        <end position="465"/>
    </location>
</feature>
<organism evidence="2 3">
    <name type="scientific">Monopterus albus</name>
    <name type="common">Swamp eel</name>
    <dbReference type="NCBI Taxonomy" id="43700"/>
    <lineage>
        <taxon>Eukaryota</taxon>
        <taxon>Metazoa</taxon>
        <taxon>Chordata</taxon>
        <taxon>Craniata</taxon>
        <taxon>Vertebrata</taxon>
        <taxon>Euteleostomi</taxon>
        <taxon>Actinopterygii</taxon>
        <taxon>Neopterygii</taxon>
        <taxon>Teleostei</taxon>
        <taxon>Neoteleostei</taxon>
        <taxon>Acanthomorphata</taxon>
        <taxon>Anabantaria</taxon>
        <taxon>Synbranchiformes</taxon>
        <taxon>Synbranchidae</taxon>
        <taxon>Monopterus</taxon>
    </lineage>
</organism>
<reference evidence="2" key="2">
    <citation type="submission" date="2025-09" db="UniProtKB">
        <authorList>
            <consortium name="Ensembl"/>
        </authorList>
    </citation>
    <scope>IDENTIFICATION</scope>
</reference>